<feature type="transmembrane region" description="Helical" evidence="7">
    <location>
        <begin position="192"/>
        <end position="214"/>
    </location>
</feature>
<dbReference type="InterPro" id="IPR011701">
    <property type="entry name" value="MFS"/>
</dbReference>
<dbReference type="InterPro" id="IPR050189">
    <property type="entry name" value="MFS_Efflux_Transporters"/>
</dbReference>
<evidence type="ECO:0000313" key="10">
    <source>
        <dbReference type="Proteomes" id="UP001515943"/>
    </source>
</evidence>
<evidence type="ECO:0000256" key="5">
    <source>
        <dbReference type="ARBA" id="ARBA00023136"/>
    </source>
</evidence>
<reference evidence="9 10" key="1">
    <citation type="submission" date="2019-08" db="EMBL/GenBank/DDBJ databases">
        <title>Lentzea from Indian Himalayas.</title>
        <authorList>
            <person name="Mandal S."/>
            <person name="Mallick Gupta A."/>
            <person name="Maiti P.K."/>
            <person name="Sarkar J."/>
            <person name="Mandal S."/>
        </authorList>
    </citation>
    <scope>NUCLEOTIDE SEQUENCE [LARGE SCALE GENOMIC DNA]</scope>
    <source>
        <strain evidence="9 10">PSKA42</strain>
    </source>
</reference>
<keyword evidence="5 7" id="KW-0472">Membrane</keyword>
<dbReference type="PANTHER" id="PTHR43124">
    <property type="entry name" value="PURINE EFFLUX PUMP PBUE"/>
    <property type="match status" value="1"/>
</dbReference>
<accession>A0ABX1FKR9</accession>
<keyword evidence="4 7" id="KW-1133">Transmembrane helix</keyword>
<evidence type="ECO:0000256" key="4">
    <source>
        <dbReference type="ARBA" id="ARBA00022989"/>
    </source>
</evidence>
<organism evidence="9 10">
    <name type="scientific">Lentzea indica</name>
    <dbReference type="NCBI Taxonomy" id="2604800"/>
    <lineage>
        <taxon>Bacteria</taxon>
        <taxon>Bacillati</taxon>
        <taxon>Actinomycetota</taxon>
        <taxon>Actinomycetes</taxon>
        <taxon>Pseudonocardiales</taxon>
        <taxon>Pseudonocardiaceae</taxon>
        <taxon>Lentzea</taxon>
    </lineage>
</organism>
<feature type="transmembrane region" description="Helical" evidence="7">
    <location>
        <begin position="334"/>
        <end position="356"/>
    </location>
</feature>
<name>A0ABX1FKR9_9PSEU</name>
<dbReference type="InterPro" id="IPR020846">
    <property type="entry name" value="MFS_dom"/>
</dbReference>
<sequence length="432" mass="44001">MGSKSEEGHVGTVPPTEADSPMTLGEVLSAGGRSTLGVLVGLQVLDSADNVMFVVFAPEIRESLGISAAAIAVVGALAGVMVSLAALPLGLLGDRHRRTTIAGLCTLAWAAAAGVLGLVQNLWQAAVIRVVAGIGKANEGPIQASLLVDAYPPAGRGRVLGLHRGGQPLGIVTGPLLAAAFAAVIPEEHEPWRWAFAFLAIPALLLGLAALRLPEPDRGRSAVPPRGAFTRLRKIRTFVLVMVALGAFGMCVTTVPIYLNLVLEDHLGQSAAARGVITSVCAVGGLAGAALGGSLSDRLFRRSPKGCVHLAAVALTLLGIGFAVQAYAPDVTTYVVIGMVTQGMTFAGIIPLSLVVASVTPPEIRATAFGLVGIYLALVGGLGGALLTGVAESFWGVRTAVAVVAPAASVLAGVVLIFGARHVLHDIARVVR</sequence>
<feature type="transmembrane region" description="Helical" evidence="7">
    <location>
        <begin position="101"/>
        <end position="119"/>
    </location>
</feature>
<dbReference type="Gene3D" id="1.20.1250.20">
    <property type="entry name" value="MFS general substrate transporter like domains"/>
    <property type="match status" value="2"/>
</dbReference>
<keyword evidence="2" id="KW-1003">Cell membrane</keyword>
<feature type="transmembrane region" description="Helical" evidence="7">
    <location>
        <begin position="368"/>
        <end position="391"/>
    </location>
</feature>
<protein>
    <submittedName>
        <fullName evidence="9">MFS transporter</fullName>
    </submittedName>
</protein>
<dbReference type="RefSeq" id="WP_167976005.1">
    <property type="nucleotide sequence ID" value="NZ_VSRL01000080.1"/>
</dbReference>
<dbReference type="EMBL" id="VSRL01000080">
    <property type="protein sequence ID" value="NKE59344.1"/>
    <property type="molecule type" value="Genomic_DNA"/>
</dbReference>
<dbReference type="Proteomes" id="UP001515943">
    <property type="component" value="Unassembled WGS sequence"/>
</dbReference>
<feature type="transmembrane region" description="Helical" evidence="7">
    <location>
        <begin position="403"/>
        <end position="424"/>
    </location>
</feature>
<evidence type="ECO:0000256" key="2">
    <source>
        <dbReference type="ARBA" id="ARBA00022475"/>
    </source>
</evidence>
<feature type="domain" description="Major facilitator superfamily (MFS) profile" evidence="8">
    <location>
        <begin position="35"/>
        <end position="424"/>
    </location>
</feature>
<keyword evidence="10" id="KW-1185">Reference proteome</keyword>
<feature type="transmembrane region" description="Helical" evidence="7">
    <location>
        <begin position="66"/>
        <end position="89"/>
    </location>
</feature>
<dbReference type="SUPFAM" id="SSF103473">
    <property type="entry name" value="MFS general substrate transporter"/>
    <property type="match status" value="1"/>
</dbReference>
<feature type="transmembrane region" description="Helical" evidence="7">
    <location>
        <begin position="271"/>
        <end position="295"/>
    </location>
</feature>
<dbReference type="CDD" id="cd06174">
    <property type="entry name" value="MFS"/>
    <property type="match status" value="1"/>
</dbReference>
<dbReference type="PROSITE" id="PS50850">
    <property type="entry name" value="MFS"/>
    <property type="match status" value="1"/>
</dbReference>
<evidence type="ECO:0000256" key="1">
    <source>
        <dbReference type="ARBA" id="ARBA00004651"/>
    </source>
</evidence>
<feature type="transmembrane region" description="Helical" evidence="7">
    <location>
        <begin position="235"/>
        <end position="259"/>
    </location>
</feature>
<dbReference type="Pfam" id="PF07690">
    <property type="entry name" value="MFS_1"/>
    <property type="match status" value="1"/>
</dbReference>
<evidence type="ECO:0000259" key="8">
    <source>
        <dbReference type="PROSITE" id="PS50850"/>
    </source>
</evidence>
<dbReference type="PANTHER" id="PTHR43124:SF3">
    <property type="entry name" value="CHLORAMPHENICOL EFFLUX PUMP RV0191"/>
    <property type="match status" value="1"/>
</dbReference>
<keyword evidence="3 7" id="KW-0812">Transmembrane</keyword>
<dbReference type="InterPro" id="IPR036259">
    <property type="entry name" value="MFS_trans_sf"/>
</dbReference>
<comment type="caution">
    <text evidence="9">The sequence shown here is derived from an EMBL/GenBank/DDBJ whole genome shotgun (WGS) entry which is preliminary data.</text>
</comment>
<evidence type="ECO:0000256" key="6">
    <source>
        <dbReference type="SAM" id="MobiDB-lite"/>
    </source>
</evidence>
<proteinExistence type="predicted"/>
<feature type="transmembrane region" description="Helical" evidence="7">
    <location>
        <begin position="168"/>
        <end position="186"/>
    </location>
</feature>
<evidence type="ECO:0000256" key="3">
    <source>
        <dbReference type="ARBA" id="ARBA00022692"/>
    </source>
</evidence>
<comment type="subcellular location">
    <subcellularLocation>
        <location evidence="1">Cell membrane</location>
        <topology evidence="1">Multi-pass membrane protein</topology>
    </subcellularLocation>
</comment>
<evidence type="ECO:0000313" key="9">
    <source>
        <dbReference type="EMBL" id="NKE59344.1"/>
    </source>
</evidence>
<evidence type="ECO:0000256" key="7">
    <source>
        <dbReference type="SAM" id="Phobius"/>
    </source>
</evidence>
<feature type="region of interest" description="Disordered" evidence="6">
    <location>
        <begin position="1"/>
        <end position="23"/>
    </location>
</feature>
<gene>
    <name evidence="9" type="ORF">FXN61_22040</name>
</gene>
<feature type="transmembrane region" description="Helical" evidence="7">
    <location>
        <begin position="307"/>
        <end position="328"/>
    </location>
</feature>